<feature type="domain" description="GGDEF" evidence="1">
    <location>
        <begin position="43"/>
        <end position="171"/>
    </location>
</feature>
<gene>
    <name evidence="2" type="ORF">JWYL7_1626</name>
    <name evidence="3" type="ORF">SAMN05661008_00751</name>
</gene>
<dbReference type="InterPro" id="IPR029787">
    <property type="entry name" value="Nucleotide_cyclase"/>
</dbReference>
<evidence type="ECO:0000259" key="1">
    <source>
        <dbReference type="PROSITE" id="PS50887"/>
    </source>
</evidence>
<dbReference type="CDD" id="cd01949">
    <property type="entry name" value="GGDEF"/>
    <property type="match status" value="1"/>
</dbReference>
<sequence>MDLKNKNNLLSIYATTDYMTGFLNKRNGIEVLKNQLKILDENGKLSVFFIDINNLKLVNDMYGHKEGDELIITIGRILKQSLRKEDTVCRLGGDEFLVILPNCSFNQAEDVWRRICSNIYEYNQKKLKPYEISVSHGTHECKKGETVEQILFLADQKMYREKSVYKSLKLT</sequence>
<name>A0A150FSE8_CLOPD</name>
<dbReference type="SMART" id="SM00267">
    <property type="entry name" value="GGDEF"/>
    <property type="match status" value="1"/>
</dbReference>
<evidence type="ECO:0000313" key="3">
    <source>
        <dbReference type="EMBL" id="SHK70953.1"/>
    </source>
</evidence>
<dbReference type="PANTHER" id="PTHR45138">
    <property type="entry name" value="REGULATORY COMPONENTS OF SENSORY TRANSDUCTION SYSTEM"/>
    <property type="match status" value="1"/>
</dbReference>
<dbReference type="Proteomes" id="UP000092605">
    <property type="component" value="Unassembled WGS sequence"/>
</dbReference>
<dbReference type="PANTHER" id="PTHR45138:SF9">
    <property type="entry name" value="DIGUANYLATE CYCLASE DGCM-RELATED"/>
    <property type="match status" value="1"/>
</dbReference>
<dbReference type="GO" id="GO:0052621">
    <property type="term" value="F:diguanylate cyclase activity"/>
    <property type="evidence" value="ECO:0007669"/>
    <property type="project" value="TreeGrafter"/>
</dbReference>
<comment type="caution">
    <text evidence="2">The sequence shown here is derived from an EMBL/GenBank/DDBJ whole genome shotgun (WGS) entry which is preliminary data.</text>
</comment>
<dbReference type="InterPro" id="IPR000160">
    <property type="entry name" value="GGDEF_dom"/>
</dbReference>
<dbReference type="NCBIfam" id="TIGR00254">
    <property type="entry name" value="GGDEF"/>
    <property type="match status" value="1"/>
</dbReference>
<dbReference type="InterPro" id="IPR050469">
    <property type="entry name" value="Diguanylate_Cyclase"/>
</dbReference>
<dbReference type="OrthoDB" id="9805474at2"/>
<dbReference type="EMBL" id="FRBG01000004">
    <property type="protein sequence ID" value="SHK70953.1"/>
    <property type="molecule type" value="Genomic_DNA"/>
</dbReference>
<dbReference type="PROSITE" id="PS50887">
    <property type="entry name" value="GGDEF"/>
    <property type="match status" value="1"/>
</dbReference>
<evidence type="ECO:0000313" key="4">
    <source>
        <dbReference type="Proteomes" id="UP000092605"/>
    </source>
</evidence>
<protein>
    <submittedName>
        <fullName evidence="2 3">Diguanylate cyclase</fullName>
    </submittedName>
</protein>
<dbReference type="AlphaFoldDB" id="A0A150FSE8"/>
<reference evidence="3 5" key="2">
    <citation type="submission" date="2016-11" db="EMBL/GenBank/DDBJ databases">
        <authorList>
            <person name="Varghese N."/>
            <person name="Submissions S."/>
        </authorList>
    </citation>
    <scope>NUCLEOTIDE SEQUENCE [LARGE SCALE GENOMIC DNA]</scope>
    <source>
        <strain evidence="3 5">DSM 7308</strain>
    </source>
</reference>
<dbReference type="Pfam" id="PF00990">
    <property type="entry name" value="GGDEF"/>
    <property type="match status" value="1"/>
</dbReference>
<dbReference type="EMBL" id="LSFY01000001">
    <property type="protein sequence ID" value="KXZ40551.1"/>
    <property type="molecule type" value="Genomic_DNA"/>
</dbReference>
<dbReference type="RefSeq" id="WP_066071600.1">
    <property type="nucleotide sequence ID" value="NZ_FRBG01000004.1"/>
</dbReference>
<dbReference type="PATRIC" id="fig|1121328.3.peg.1637"/>
<dbReference type="Proteomes" id="UP000323392">
    <property type="component" value="Unassembled WGS sequence"/>
</dbReference>
<dbReference type="Gene3D" id="3.30.70.270">
    <property type="match status" value="1"/>
</dbReference>
<dbReference type="InterPro" id="IPR043128">
    <property type="entry name" value="Rev_trsase/Diguanyl_cyclase"/>
</dbReference>
<organism evidence="2 4">
    <name type="scientific">Alkalithermobacter thermoalcaliphilus JW-YL-7 = DSM 7308</name>
    <dbReference type="NCBI Taxonomy" id="1121328"/>
    <lineage>
        <taxon>Bacteria</taxon>
        <taxon>Bacillati</taxon>
        <taxon>Bacillota</taxon>
        <taxon>Clostridia</taxon>
        <taxon>Peptostreptococcales</taxon>
        <taxon>Tepidibacteraceae</taxon>
        <taxon>Alkalithermobacter</taxon>
    </lineage>
</organism>
<evidence type="ECO:0000313" key="5">
    <source>
        <dbReference type="Proteomes" id="UP000323392"/>
    </source>
</evidence>
<proteinExistence type="predicted"/>
<dbReference type="STRING" id="1121328.JWYL7_1626"/>
<accession>A0A150FSE8</accession>
<reference evidence="2 4" key="1">
    <citation type="submission" date="2016-02" db="EMBL/GenBank/DDBJ databases">
        <title>Draft genome sequence for Clostridium paradoxum JW-YL-7.</title>
        <authorList>
            <person name="Utturkar S.M."/>
            <person name="Lancaster A."/>
            <person name="Poole F.L."/>
            <person name="Adams M.W."/>
            <person name="Brown S.D."/>
        </authorList>
    </citation>
    <scope>NUCLEOTIDE SEQUENCE [LARGE SCALE GENOMIC DNA]</scope>
    <source>
        <strain evidence="2 4">JW-YL-7</strain>
    </source>
</reference>
<keyword evidence="5" id="KW-1185">Reference proteome</keyword>
<evidence type="ECO:0000313" key="2">
    <source>
        <dbReference type="EMBL" id="KXZ40551.1"/>
    </source>
</evidence>
<dbReference type="SUPFAM" id="SSF55073">
    <property type="entry name" value="Nucleotide cyclase"/>
    <property type="match status" value="1"/>
</dbReference>